<dbReference type="VEuPathDB" id="FungiDB:BD410DRAFT_148726"/>
<dbReference type="AlphaFoldDB" id="A0A4Y7Q8X3"/>
<accession>A0A4Y7Q8X3</accession>
<evidence type="ECO:0000313" key="2">
    <source>
        <dbReference type="Proteomes" id="UP000294933"/>
    </source>
</evidence>
<gene>
    <name evidence="1" type="ORF">BD410DRAFT_148726</name>
</gene>
<proteinExistence type="predicted"/>
<protein>
    <submittedName>
        <fullName evidence="1">Uncharacterized protein</fullName>
    </submittedName>
</protein>
<name>A0A4Y7Q8X3_9AGAM</name>
<dbReference type="EMBL" id="ML170169">
    <property type="protein sequence ID" value="TDL23751.1"/>
    <property type="molecule type" value="Genomic_DNA"/>
</dbReference>
<organism evidence="1 2">
    <name type="scientific">Rickenella mellea</name>
    <dbReference type="NCBI Taxonomy" id="50990"/>
    <lineage>
        <taxon>Eukaryota</taxon>
        <taxon>Fungi</taxon>
        <taxon>Dikarya</taxon>
        <taxon>Basidiomycota</taxon>
        <taxon>Agaricomycotina</taxon>
        <taxon>Agaricomycetes</taxon>
        <taxon>Hymenochaetales</taxon>
        <taxon>Rickenellaceae</taxon>
        <taxon>Rickenella</taxon>
    </lineage>
</organism>
<keyword evidence="2" id="KW-1185">Reference proteome</keyword>
<dbReference type="Proteomes" id="UP000294933">
    <property type="component" value="Unassembled WGS sequence"/>
</dbReference>
<reference evidence="1 2" key="1">
    <citation type="submission" date="2018-06" db="EMBL/GenBank/DDBJ databases">
        <title>A transcriptomic atlas of mushroom development highlights an independent origin of complex multicellularity.</title>
        <authorList>
            <consortium name="DOE Joint Genome Institute"/>
            <person name="Krizsan K."/>
            <person name="Almasi E."/>
            <person name="Merenyi Z."/>
            <person name="Sahu N."/>
            <person name="Viragh M."/>
            <person name="Koszo T."/>
            <person name="Mondo S."/>
            <person name="Kiss B."/>
            <person name="Balint B."/>
            <person name="Kues U."/>
            <person name="Barry K."/>
            <person name="Hegedus J.C."/>
            <person name="Henrissat B."/>
            <person name="Johnson J."/>
            <person name="Lipzen A."/>
            <person name="Ohm R."/>
            <person name="Nagy I."/>
            <person name="Pangilinan J."/>
            <person name="Yan J."/>
            <person name="Xiong Y."/>
            <person name="Grigoriev I.V."/>
            <person name="Hibbett D.S."/>
            <person name="Nagy L.G."/>
        </authorList>
    </citation>
    <scope>NUCLEOTIDE SEQUENCE [LARGE SCALE GENOMIC DNA]</scope>
    <source>
        <strain evidence="1 2">SZMC22713</strain>
    </source>
</reference>
<evidence type="ECO:0000313" key="1">
    <source>
        <dbReference type="EMBL" id="TDL23751.1"/>
    </source>
</evidence>
<sequence length="99" mass="11230">MPRLSQIRVATLALDVRAYGMIDYLASFNLAQLLVRPSSISISDICFQCQHQRQRMVSRGSTLRRRSWTSGANLGPGTRKLFRILLSNPGWCHNTQPEI</sequence>